<name>A0A850Q4Y5_9RHOB</name>
<dbReference type="AlphaFoldDB" id="A0A850Q4Y5"/>
<protein>
    <recommendedName>
        <fullName evidence="3">SGNH/GDSL hydrolase family protein</fullName>
    </recommendedName>
</protein>
<evidence type="ECO:0000313" key="1">
    <source>
        <dbReference type="EMBL" id="NVO24777.1"/>
    </source>
</evidence>
<reference evidence="1 2" key="1">
    <citation type="submission" date="2020-04" db="EMBL/GenBank/DDBJ databases">
        <title>Donghicola sp., a member of the Rhodobacteraceae family isolated from mangrove forest in Thailand.</title>
        <authorList>
            <person name="Charoenyingcharoen P."/>
            <person name="Yukphan P."/>
        </authorList>
    </citation>
    <scope>NUCLEOTIDE SEQUENCE [LARGE SCALE GENOMIC DNA]</scope>
    <source>
        <strain evidence="1 2">B5-SW-15</strain>
    </source>
</reference>
<dbReference type="Proteomes" id="UP000592216">
    <property type="component" value="Unassembled WGS sequence"/>
</dbReference>
<gene>
    <name evidence="1" type="ORF">HJ536_15535</name>
</gene>
<evidence type="ECO:0008006" key="3">
    <source>
        <dbReference type="Google" id="ProtNLM"/>
    </source>
</evidence>
<sequence length="225" mass="24915">MKPDLIIVGDSHCGALQSAALAAGLKSEMFSLSGNHWHENQIRPHKRWGMMSKNRRPVNVSISKFSETIGGSIFSDQTPVLASIGYHLGRMVPPFSRAGHTSSIEQAIDSDEAFYVSDAFVDAFLEAKRGQLFRLLKWAHKRCDLTVIAPPIVKDHAETMLFRDRITALLRDEGINVFDPFEDADLSGRELPAKLRAEDGVHGNVDYGAMVLRRLFAENGLNLAA</sequence>
<dbReference type="EMBL" id="JABCJE010000008">
    <property type="protein sequence ID" value="NVO24777.1"/>
    <property type="molecule type" value="Genomic_DNA"/>
</dbReference>
<comment type="caution">
    <text evidence="1">The sequence shown here is derived from an EMBL/GenBank/DDBJ whole genome shotgun (WGS) entry which is preliminary data.</text>
</comment>
<dbReference type="RefSeq" id="WP_177158411.1">
    <property type="nucleotide sequence ID" value="NZ_JABCJE010000008.1"/>
</dbReference>
<proteinExistence type="predicted"/>
<evidence type="ECO:0000313" key="2">
    <source>
        <dbReference type="Proteomes" id="UP000592216"/>
    </source>
</evidence>
<accession>A0A850Q4Y5</accession>
<organism evidence="1 2">
    <name type="scientific">Donghicola mangrovi</name>
    <dbReference type="NCBI Taxonomy" id="2729614"/>
    <lineage>
        <taxon>Bacteria</taxon>
        <taxon>Pseudomonadati</taxon>
        <taxon>Pseudomonadota</taxon>
        <taxon>Alphaproteobacteria</taxon>
        <taxon>Rhodobacterales</taxon>
        <taxon>Roseobacteraceae</taxon>
        <taxon>Donghicola</taxon>
    </lineage>
</organism>